<organism evidence="1 2">
    <name type="scientific">Flavobacterium faecale</name>
    <dbReference type="NCBI Taxonomy" id="1355330"/>
    <lineage>
        <taxon>Bacteria</taxon>
        <taxon>Pseudomonadati</taxon>
        <taxon>Bacteroidota</taxon>
        <taxon>Flavobacteriia</taxon>
        <taxon>Flavobacteriales</taxon>
        <taxon>Flavobacteriaceae</taxon>
        <taxon>Flavobacterium</taxon>
    </lineage>
</organism>
<keyword evidence="2" id="KW-1185">Reference proteome</keyword>
<protein>
    <recommendedName>
        <fullName evidence="3">Molecular chaperone</fullName>
    </recommendedName>
</protein>
<dbReference type="KEGG" id="ffa:FFWV33_02505"/>
<sequence length="274" mass="30911">MTFKLQLFLLFFTIGMCGEVYAQGDLLITPNRVIFEGRKLKEELNLINSGTETTTFSVSFVQRRMKEDGSFEVVTTEQDGQQFADPYLRIYPRQVTLRAGEAQVVMLQCRRKPDMEAGEYRSHLYFRSEKNYEALGTKTKDTSRVVSVNLIPIFGMSIPIIVRSGDTKAIASITDLKFNNLKEELSLSCLLKRSGNASVYGDLKVEYISDRGKITEIGGLKGVGVYTEIDKRTIRIPLEKKATLQFDKGKLKVSYTARADARSPEVYAEAVLQL</sequence>
<dbReference type="RefSeq" id="WP_108739441.1">
    <property type="nucleotide sequence ID" value="NZ_CP020918.1"/>
</dbReference>
<name>A0A2S1L9P7_9FLAO</name>
<evidence type="ECO:0000313" key="2">
    <source>
        <dbReference type="Proteomes" id="UP000244527"/>
    </source>
</evidence>
<reference evidence="1 2" key="1">
    <citation type="submission" date="2017-04" db="EMBL/GenBank/DDBJ databases">
        <title>Compelte genome sequence of WV33.</title>
        <authorList>
            <person name="Lee P.C."/>
        </authorList>
    </citation>
    <scope>NUCLEOTIDE SEQUENCE [LARGE SCALE GENOMIC DNA]</scope>
    <source>
        <strain evidence="1 2">WV33</strain>
    </source>
</reference>
<evidence type="ECO:0000313" key="1">
    <source>
        <dbReference type="EMBL" id="AWG20479.1"/>
    </source>
</evidence>
<dbReference type="EMBL" id="CP020918">
    <property type="protein sequence ID" value="AWG20479.1"/>
    <property type="molecule type" value="Genomic_DNA"/>
</dbReference>
<gene>
    <name evidence="1" type="ORF">FFWV33_02505</name>
</gene>
<dbReference type="Proteomes" id="UP000244527">
    <property type="component" value="Chromosome"/>
</dbReference>
<proteinExistence type="predicted"/>
<evidence type="ECO:0008006" key="3">
    <source>
        <dbReference type="Google" id="ProtNLM"/>
    </source>
</evidence>
<accession>A0A2S1L9P7</accession>
<dbReference type="AlphaFoldDB" id="A0A2S1L9P7"/>
<dbReference type="OrthoDB" id="6658153at2"/>